<dbReference type="AlphaFoldDB" id="A0A7J8UT10"/>
<comment type="caution">
    <text evidence="1">The sequence shown here is derived from an EMBL/GenBank/DDBJ whole genome shotgun (WGS) entry which is preliminary data.</text>
</comment>
<proteinExistence type="predicted"/>
<sequence length="219" mass="24409">MLKGKDNSSFGWDEHMQMVVAEDVVHKKAGQFRHHSFSYSDQLTSIYAKDRATGKDAQTTIDIVEEIDVENVVTAKSPEELSNDHRCEANVSLDKMHILAIQAQLSKSNQDDSTFSKKKKNISDVSEQISSTSLIGAATLLGENIWTVGLELSRSIASEVLIEEKSKMLIQENAKKVFLTLCEVEGLTKDKCFLALSKIPDYPTQMLIFLNLPSSARLE</sequence>
<evidence type="ECO:0008006" key="3">
    <source>
        <dbReference type="Google" id="ProtNLM"/>
    </source>
</evidence>
<protein>
    <recommendedName>
        <fullName evidence="3">Myb/SANT-like domain-containing protein</fullName>
    </recommendedName>
</protein>
<reference evidence="1 2" key="1">
    <citation type="journal article" date="2019" name="Genome Biol. Evol.">
        <title>Insights into the evolution of the New World diploid cottons (Gossypium, subgenus Houzingenia) based on genome sequencing.</title>
        <authorList>
            <person name="Grover C.E."/>
            <person name="Arick M.A. 2nd"/>
            <person name="Thrash A."/>
            <person name="Conover J.L."/>
            <person name="Sanders W.S."/>
            <person name="Peterson D.G."/>
            <person name="Frelichowski J.E."/>
            <person name="Scheffler J.A."/>
            <person name="Scheffler B.E."/>
            <person name="Wendel J.F."/>
        </authorList>
    </citation>
    <scope>NUCLEOTIDE SEQUENCE [LARGE SCALE GENOMIC DNA]</scope>
    <source>
        <strain evidence="1">57</strain>
        <tissue evidence="1">Leaf</tissue>
    </source>
</reference>
<dbReference type="OrthoDB" id="994021at2759"/>
<organism evidence="1 2">
    <name type="scientific">Gossypium klotzschianum</name>
    <dbReference type="NCBI Taxonomy" id="34286"/>
    <lineage>
        <taxon>Eukaryota</taxon>
        <taxon>Viridiplantae</taxon>
        <taxon>Streptophyta</taxon>
        <taxon>Embryophyta</taxon>
        <taxon>Tracheophyta</taxon>
        <taxon>Spermatophyta</taxon>
        <taxon>Magnoliopsida</taxon>
        <taxon>eudicotyledons</taxon>
        <taxon>Gunneridae</taxon>
        <taxon>Pentapetalae</taxon>
        <taxon>rosids</taxon>
        <taxon>malvids</taxon>
        <taxon>Malvales</taxon>
        <taxon>Malvaceae</taxon>
        <taxon>Malvoideae</taxon>
        <taxon>Gossypium</taxon>
    </lineage>
</organism>
<dbReference type="EMBL" id="JABFAB010000007">
    <property type="protein sequence ID" value="MBA0653658.1"/>
    <property type="molecule type" value="Genomic_DNA"/>
</dbReference>
<dbReference type="PANTHER" id="PTHR46250">
    <property type="entry name" value="MYB/SANT-LIKE DNA-BINDING DOMAIN PROTEIN-RELATED"/>
    <property type="match status" value="1"/>
</dbReference>
<dbReference type="Proteomes" id="UP000593573">
    <property type="component" value="Unassembled WGS sequence"/>
</dbReference>
<gene>
    <name evidence="1" type="ORF">Goklo_020805</name>
</gene>
<keyword evidence="2" id="KW-1185">Reference proteome</keyword>
<evidence type="ECO:0000313" key="1">
    <source>
        <dbReference type="EMBL" id="MBA0653658.1"/>
    </source>
</evidence>
<accession>A0A7J8UT10</accession>
<evidence type="ECO:0000313" key="2">
    <source>
        <dbReference type="Proteomes" id="UP000593573"/>
    </source>
</evidence>
<dbReference type="PANTHER" id="PTHR46250:SF17">
    <property type="entry name" value="MYB_SANT-LIKE DOMAIN-CONTAINING PROTEIN"/>
    <property type="match status" value="1"/>
</dbReference>
<name>A0A7J8UT10_9ROSI</name>